<accession>A0ACB9DI22</accession>
<gene>
    <name evidence="1" type="ORF">L6452_08731</name>
</gene>
<comment type="caution">
    <text evidence="1">The sequence shown here is derived from an EMBL/GenBank/DDBJ whole genome shotgun (WGS) entry which is preliminary data.</text>
</comment>
<reference evidence="1 2" key="2">
    <citation type="journal article" date="2022" name="Mol. Ecol. Resour.">
        <title>The genomes of chicory, endive, great burdock and yacon provide insights into Asteraceae paleo-polyploidization history and plant inulin production.</title>
        <authorList>
            <person name="Fan W."/>
            <person name="Wang S."/>
            <person name="Wang H."/>
            <person name="Wang A."/>
            <person name="Jiang F."/>
            <person name="Liu H."/>
            <person name="Zhao H."/>
            <person name="Xu D."/>
            <person name="Zhang Y."/>
        </authorList>
    </citation>
    <scope>NUCLEOTIDE SEQUENCE [LARGE SCALE GENOMIC DNA]</scope>
    <source>
        <strain evidence="2">cv. Niubang</strain>
    </source>
</reference>
<organism evidence="1 2">
    <name type="scientific">Arctium lappa</name>
    <name type="common">Greater burdock</name>
    <name type="synonym">Lappa major</name>
    <dbReference type="NCBI Taxonomy" id="4217"/>
    <lineage>
        <taxon>Eukaryota</taxon>
        <taxon>Viridiplantae</taxon>
        <taxon>Streptophyta</taxon>
        <taxon>Embryophyta</taxon>
        <taxon>Tracheophyta</taxon>
        <taxon>Spermatophyta</taxon>
        <taxon>Magnoliopsida</taxon>
        <taxon>eudicotyledons</taxon>
        <taxon>Gunneridae</taxon>
        <taxon>Pentapetalae</taxon>
        <taxon>asterids</taxon>
        <taxon>campanulids</taxon>
        <taxon>Asterales</taxon>
        <taxon>Asteraceae</taxon>
        <taxon>Carduoideae</taxon>
        <taxon>Cardueae</taxon>
        <taxon>Arctiinae</taxon>
        <taxon>Arctium</taxon>
    </lineage>
</organism>
<proteinExistence type="predicted"/>
<reference evidence="2" key="1">
    <citation type="journal article" date="2022" name="Mol. Ecol. Resour.">
        <title>The genomes of chicory, endive, great burdock and yacon provide insights into Asteraceae palaeo-polyploidization history and plant inulin production.</title>
        <authorList>
            <person name="Fan W."/>
            <person name="Wang S."/>
            <person name="Wang H."/>
            <person name="Wang A."/>
            <person name="Jiang F."/>
            <person name="Liu H."/>
            <person name="Zhao H."/>
            <person name="Xu D."/>
            <person name="Zhang Y."/>
        </authorList>
    </citation>
    <scope>NUCLEOTIDE SEQUENCE [LARGE SCALE GENOMIC DNA]</scope>
    <source>
        <strain evidence="2">cv. Niubang</strain>
    </source>
</reference>
<protein>
    <submittedName>
        <fullName evidence="1">Uncharacterized protein</fullName>
    </submittedName>
</protein>
<name>A0ACB9DI22_ARCLA</name>
<sequence length="228" mass="25900">MHLVVNIENAALITLERLLFILCISSQFGCHTLRGVSFEFLNKGKCERGTDYSFKHSLQVEGDVGAGSRRTNSSRKTLQEASEIQADMDKDGFKNEVLQIMRMNDDGFLFNTLGEMHAVIGNIFWLLMFSWIASGKTLTKLKDEKGITIRFVIGRSLNHGDNSDRDIINENIKDNDFLILPGVMEREINEPVKNDSFLDEAREPKSTDVELQIVNQITRCRDVELQTV</sequence>
<dbReference type="EMBL" id="CM042049">
    <property type="protein sequence ID" value="KAI3746304.1"/>
    <property type="molecule type" value="Genomic_DNA"/>
</dbReference>
<dbReference type="Proteomes" id="UP001055879">
    <property type="component" value="Linkage Group LG03"/>
</dbReference>
<keyword evidence="2" id="KW-1185">Reference proteome</keyword>
<evidence type="ECO:0000313" key="1">
    <source>
        <dbReference type="EMBL" id="KAI3746304.1"/>
    </source>
</evidence>
<evidence type="ECO:0000313" key="2">
    <source>
        <dbReference type="Proteomes" id="UP001055879"/>
    </source>
</evidence>